<dbReference type="PROSITE" id="PS50250">
    <property type="entry name" value="PCI"/>
    <property type="match status" value="1"/>
</dbReference>
<evidence type="ECO:0000259" key="3">
    <source>
        <dbReference type="PROSITE" id="PS50250"/>
    </source>
</evidence>
<name>A0ABP0KME3_9DINO</name>
<evidence type="ECO:0000256" key="2">
    <source>
        <dbReference type="ARBA" id="ARBA00022942"/>
    </source>
</evidence>
<comment type="similarity">
    <text evidence="1">Belongs to the proteasome subunit S14 family.</text>
</comment>
<comment type="caution">
    <text evidence="4">The sequence shown here is derived from an EMBL/GenBank/DDBJ whole genome shotgun (WGS) entry which is preliminary data.</text>
</comment>
<dbReference type="Pfam" id="PF10075">
    <property type="entry name" value="CSN8_PSD8_EIF3K"/>
    <property type="match status" value="1"/>
</dbReference>
<protein>
    <submittedName>
        <fullName evidence="4">26S proteasome non-ATPase regulatory subunit 8 (26S proteasome regulatory subunit RPN12)</fullName>
    </submittedName>
</protein>
<dbReference type="Gene3D" id="1.25.40.990">
    <property type="match status" value="1"/>
</dbReference>
<dbReference type="PANTHER" id="PTHR12387:SF0">
    <property type="entry name" value="26S PROTEASOME NON-ATPASE REGULATORY SUBUNIT 8"/>
    <property type="match status" value="1"/>
</dbReference>
<dbReference type="InterPro" id="IPR000717">
    <property type="entry name" value="PCI_dom"/>
</dbReference>
<reference evidence="4 5" key="1">
    <citation type="submission" date="2024-02" db="EMBL/GenBank/DDBJ databases">
        <authorList>
            <person name="Chen Y."/>
            <person name="Shah S."/>
            <person name="Dougan E. K."/>
            <person name="Thang M."/>
            <person name="Chan C."/>
        </authorList>
    </citation>
    <scope>NUCLEOTIDE SEQUENCE [LARGE SCALE GENOMIC DNA]</scope>
</reference>
<evidence type="ECO:0000313" key="5">
    <source>
        <dbReference type="Proteomes" id="UP001642464"/>
    </source>
</evidence>
<evidence type="ECO:0000256" key="1">
    <source>
        <dbReference type="ARBA" id="ARBA00009627"/>
    </source>
</evidence>
<gene>
    <name evidence="4" type="ORF">SCF082_LOCUS18096</name>
</gene>
<keyword evidence="5" id="KW-1185">Reference proteome</keyword>
<dbReference type="InterPro" id="IPR033464">
    <property type="entry name" value="CSN8_PSD8_EIF3K"/>
</dbReference>
<keyword evidence="2 4" id="KW-0647">Proteasome</keyword>
<evidence type="ECO:0000313" key="4">
    <source>
        <dbReference type="EMBL" id="CAK9027816.1"/>
    </source>
</evidence>
<organism evidence="4 5">
    <name type="scientific">Durusdinium trenchii</name>
    <dbReference type="NCBI Taxonomy" id="1381693"/>
    <lineage>
        <taxon>Eukaryota</taxon>
        <taxon>Sar</taxon>
        <taxon>Alveolata</taxon>
        <taxon>Dinophyceae</taxon>
        <taxon>Suessiales</taxon>
        <taxon>Symbiodiniaceae</taxon>
        <taxon>Durusdinium</taxon>
    </lineage>
</organism>
<dbReference type="InterPro" id="IPR006746">
    <property type="entry name" value="26S_Psome_Rpn12"/>
</dbReference>
<dbReference type="Proteomes" id="UP001642464">
    <property type="component" value="Unassembled WGS sequence"/>
</dbReference>
<dbReference type="GO" id="GO:0000502">
    <property type="term" value="C:proteasome complex"/>
    <property type="evidence" value="ECO:0007669"/>
    <property type="project" value="UniProtKB-KW"/>
</dbReference>
<feature type="domain" description="PCI" evidence="3">
    <location>
        <begin position="72"/>
        <end position="273"/>
    </location>
</feature>
<accession>A0ABP0KME3</accession>
<dbReference type="EMBL" id="CAXAMM010012058">
    <property type="protein sequence ID" value="CAK9027816.1"/>
    <property type="molecule type" value="Genomic_DNA"/>
</dbReference>
<dbReference type="PANTHER" id="PTHR12387">
    <property type="entry name" value="26S PROTEASOME NON-ATPASE REGULATORY SUBUNIT 8"/>
    <property type="match status" value="1"/>
</dbReference>
<proteinExistence type="inferred from homology"/>
<sequence length="287" mass="32741">MGLDQAKSLFDTFKAAFTAEPCDLAKCEELLGQLKLLLFSGSAVLSGTGSKQEQLLVRETLEHACFLSIRRRDLPAFERHVSQLKMFYDRQQDLPPSEQKYPILGLSLLNLLASDRIGEFHTELELIPVDEAENMYIKQPVQLERYVMEGNYAKVLEGQKDVPKMYYAFLMEKLIECVRHKVGASLERSYENLPAQQAAQMLILADVPALQEYAIKENERKARSENDDPMGDFTPSLTRRAPVGLVKWEVKDGRLHFIRSEQKRMEVPAVDLMVNTIGYATDLERIV</sequence>